<feature type="domain" description="PepSY" evidence="2">
    <location>
        <begin position="48"/>
        <end position="106"/>
    </location>
</feature>
<dbReference type="AlphaFoldDB" id="A0A2U8PGJ8"/>
<dbReference type="Pfam" id="PF13670">
    <property type="entry name" value="PepSY_2"/>
    <property type="match status" value="1"/>
</dbReference>
<feature type="compositionally biased region" description="Basic residues" evidence="1">
    <location>
        <begin position="25"/>
        <end position="49"/>
    </location>
</feature>
<reference evidence="3 4" key="1">
    <citation type="journal article" date="2014" name="Int. J. Syst. Evol. Microbiol.">
        <title>Bradyrhizobium ottawaense sp. nov., a symbiotic nitrogen fixing bacterium from root nodules of soybeans in Canada.</title>
        <authorList>
            <person name="Yu X."/>
            <person name="Cloutier S."/>
            <person name="Tambong J.T."/>
            <person name="Bromfield E.S."/>
        </authorList>
    </citation>
    <scope>NUCLEOTIDE SEQUENCE [LARGE SCALE GENOMIC DNA]</scope>
    <source>
        <strain evidence="3 4">OO99</strain>
    </source>
</reference>
<feature type="region of interest" description="Disordered" evidence="1">
    <location>
        <begin position="1"/>
        <end position="53"/>
    </location>
</feature>
<gene>
    <name evidence="3" type="ORF">CIT37_35655</name>
</gene>
<dbReference type="EMBL" id="CP029425">
    <property type="protein sequence ID" value="AWL96869.1"/>
    <property type="molecule type" value="Genomic_DNA"/>
</dbReference>
<evidence type="ECO:0000313" key="3">
    <source>
        <dbReference type="EMBL" id="AWL96869.1"/>
    </source>
</evidence>
<accession>A0A2U8PGJ8</accession>
<reference evidence="3 4" key="2">
    <citation type="journal article" date="2017" name="Syst. Appl. Microbiol.">
        <title>Soybeans inoculated with root zone soils of Canadian native legumes harbour diverse and novel Bradyrhizobium spp. that possess agricultural potential.</title>
        <authorList>
            <person name="Bromfield E.S.P."/>
            <person name="Cloutier S."/>
            <person name="Tambong J.T."/>
            <person name="Tran Thi T.V."/>
        </authorList>
    </citation>
    <scope>NUCLEOTIDE SEQUENCE [LARGE SCALE GENOMIC DNA]</scope>
    <source>
        <strain evidence="3 4">OO99</strain>
    </source>
</reference>
<organism evidence="3 4">
    <name type="scientific">Bradyrhizobium ottawaense</name>
    <dbReference type="NCBI Taxonomy" id="931866"/>
    <lineage>
        <taxon>Bacteria</taxon>
        <taxon>Pseudomonadati</taxon>
        <taxon>Pseudomonadota</taxon>
        <taxon>Alphaproteobacteria</taxon>
        <taxon>Hyphomicrobiales</taxon>
        <taxon>Nitrobacteraceae</taxon>
        <taxon>Bradyrhizobium</taxon>
    </lineage>
</organism>
<dbReference type="Proteomes" id="UP000215703">
    <property type="component" value="Chromosome"/>
</dbReference>
<evidence type="ECO:0000313" key="4">
    <source>
        <dbReference type="Proteomes" id="UP000215703"/>
    </source>
</evidence>
<dbReference type="InterPro" id="IPR025711">
    <property type="entry name" value="PepSY"/>
</dbReference>
<evidence type="ECO:0000259" key="2">
    <source>
        <dbReference type="Pfam" id="PF13670"/>
    </source>
</evidence>
<protein>
    <submittedName>
        <fullName evidence="3">PepSY domain-containing protein</fullName>
    </submittedName>
</protein>
<proteinExistence type="predicted"/>
<sequence>MPASRRARPRENHWPRAAPSPPPGRPRRRPRWPGRWRVRDRPRRARRTSRTGAMAADQLKRQIDALGYDLGRFELDDGVFKTRIFDRQSGLPVKAKFDTVTGELLRAAPGSR</sequence>
<evidence type="ECO:0000256" key="1">
    <source>
        <dbReference type="SAM" id="MobiDB-lite"/>
    </source>
</evidence>
<name>A0A2U8PGJ8_9BRAD</name>